<dbReference type="Proteomes" id="UP000887565">
    <property type="component" value="Unplaced"/>
</dbReference>
<name>A0A915IZJ0_ROMCU</name>
<dbReference type="AlphaFoldDB" id="A0A915IZJ0"/>
<sequence>MHLASMMKLTGSTSKIRRPNKSGPDACDEKRFFWMRAAPKASSHEIHNDLSSSMLPSESLKT</sequence>
<dbReference type="WBParaSite" id="nRc.2.0.1.t19626-RA">
    <property type="protein sequence ID" value="nRc.2.0.1.t19626-RA"/>
    <property type="gene ID" value="nRc.2.0.1.g19626"/>
</dbReference>
<proteinExistence type="predicted"/>
<evidence type="ECO:0000313" key="2">
    <source>
        <dbReference type="Proteomes" id="UP000887565"/>
    </source>
</evidence>
<feature type="region of interest" description="Disordered" evidence="1">
    <location>
        <begin position="1"/>
        <end position="27"/>
    </location>
</feature>
<keyword evidence="2" id="KW-1185">Reference proteome</keyword>
<accession>A0A915IZJ0</accession>
<evidence type="ECO:0000313" key="3">
    <source>
        <dbReference type="WBParaSite" id="nRc.2.0.1.t19626-RA"/>
    </source>
</evidence>
<protein>
    <submittedName>
        <fullName evidence="3">Uncharacterized protein</fullName>
    </submittedName>
</protein>
<evidence type="ECO:0000256" key="1">
    <source>
        <dbReference type="SAM" id="MobiDB-lite"/>
    </source>
</evidence>
<organism evidence="2 3">
    <name type="scientific">Romanomermis culicivorax</name>
    <name type="common">Nematode worm</name>
    <dbReference type="NCBI Taxonomy" id="13658"/>
    <lineage>
        <taxon>Eukaryota</taxon>
        <taxon>Metazoa</taxon>
        <taxon>Ecdysozoa</taxon>
        <taxon>Nematoda</taxon>
        <taxon>Enoplea</taxon>
        <taxon>Dorylaimia</taxon>
        <taxon>Mermithida</taxon>
        <taxon>Mermithoidea</taxon>
        <taxon>Mermithidae</taxon>
        <taxon>Romanomermis</taxon>
    </lineage>
</organism>
<reference evidence="3" key="1">
    <citation type="submission" date="2022-11" db="UniProtKB">
        <authorList>
            <consortium name="WormBaseParasite"/>
        </authorList>
    </citation>
    <scope>IDENTIFICATION</scope>
</reference>